<dbReference type="AlphaFoldDB" id="A0A7L5E0F8"/>
<reference evidence="1 2" key="1">
    <citation type="submission" date="2020-04" db="EMBL/GenBank/DDBJ databases">
        <title>Genome sequencing of novel species.</title>
        <authorList>
            <person name="Heo J."/>
            <person name="Kim S.-J."/>
            <person name="Kim J.-S."/>
            <person name="Hong S.-B."/>
            <person name="Kwon S.-W."/>
        </authorList>
    </citation>
    <scope>NUCLEOTIDE SEQUENCE [LARGE SCALE GENOMIC DNA]</scope>
    <source>
        <strain evidence="1 2">F39-2</strain>
    </source>
</reference>
<dbReference type="RefSeq" id="WP_169606987.1">
    <property type="nucleotide sequence ID" value="NZ_CP051682.1"/>
</dbReference>
<sequence length="92" mass="10300">MEAVHTHNNSSHHPLEKAMHAFFLQNSPESVQLLLWKMFQCWVTKDCSLKAGLPDAEVALVFDQLNDLIAAAYAVHQTSHFSATEQKGNGHE</sequence>
<organism evidence="1 2">
    <name type="scientific">Mucilaginibacter robiniae</name>
    <dbReference type="NCBI Taxonomy" id="2728022"/>
    <lineage>
        <taxon>Bacteria</taxon>
        <taxon>Pseudomonadati</taxon>
        <taxon>Bacteroidota</taxon>
        <taxon>Sphingobacteriia</taxon>
        <taxon>Sphingobacteriales</taxon>
        <taxon>Sphingobacteriaceae</taxon>
        <taxon>Mucilaginibacter</taxon>
    </lineage>
</organism>
<name>A0A7L5E0F8_9SPHI</name>
<dbReference type="EMBL" id="CP051682">
    <property type="protein sequence ID" value="QJD95978.1"/>
    <property type="molecule type" value="Genomic_DNA"/>
</dbReference>
<protein>
    <submittedName>
        <fullName evidence="1">Uncharacterized protein</fullName>
    </submittedName>
</protein>
<keyword evidence="2" id="KW-1185">Reference proteome</keyword>
<evidence type="ECO:0000313" key="1">
    <source>
        <dbReference type="EMBL" id="QJD95978.1"/>
    </source>
</evidence>
<dbReference type="Proteomes" id="UP000503278">
    <property type="component" value="Chromosome"/>
</dbReference>
<proteinExistence type="predicted"/>
<gene>
    <name evidence="1" type="ORF">HH214_08855</name>
</gene>
<evidence type="ECO:0000313" key="2">
    <source>
        <dbReference type="Proteomes" id="UP000503278"/>
    </source>
</evidence>
<dbReference type="KEGG" id="mrob:HH214_08855"/>
<accession>A0A7L5E0F8</accession>